<keyword evidence="2" id="KW-0539">Nucleus</keyword>
<keyword evidence="6" id="KW-1185">Reference proteome</keyword>
<reference evidence="5 6" key="1">
    <citation type="journal article" date="2018" name="Mol. Biol. Evol.">
        <title>Broad Genomic Sampling Reveals a Smut Pathogenic Ancestry of the Fungal Clade Ustilaginomycotina.</title>
        <authorList>
            <person name="Kijpornyongpan T."/>
            <person name="Mondo S.J."/>
            <person name="Barry K."/>
            <person name="Sandor L."/>
            <person name="Lee J."/>
            <person name="Lipzen A."/>
            <person name="Pangilinan J."/>
            <person name="LaButti K."/>
            <person name="Hainaut M."/>
            <person name="Henrissat B."/>
            <person name="Grigoriev I.V."/>
            <person name="Spatafora J.W."/>
            <person name="Aime M.C."/>
        </authorList>
    </citation>
    <scope>NUCLEOTIDE SEQUENCE [LARGE SCALE GENOMIC DNA]</scope>
    <source>
        <strain evidence="5 6">MCA 3645</strain>
    </source>
</reference>
<protein>
    <recommendedName>
        <fullName evidence="4">Zn(2)-C6 fungal-type domain-containing protein</fullName>
    </recommendedName>
</protein>
<dbReference type="STRING" id="1882483.A0A317XJJ4"/>
<evidence type="ECO:0000256" key="2">
    <source>
        <dbReference type="ARBA" id="ARBA00023242"/>
    </source>
</evidence>
<dbReference type="GO" id="GO:0000981">
    <property type="term" value="F:DNA-binding transcription factor activity, RNA polymerase II-specific"/>
    <property type="evidence" value="ECO:0007669"/>
    <property type="project" value="InterPro"/>
</dbReference>
<dbReference type="Gene3D" id="4.10.240.10">
    <property type="entry name" value="Zn(2)-C6 fungal-type DNA-binding domain"/>
    <property type="match status" value="1"/>
</dbReference>
<dbReference type="InterPro" id="IPR001138">
    <property type="entry name" value="Zn2Cys6_DnaBD"/>
</dbReference>
<dbReference type="GO" id="GO:0005634">
    <property type="term" value="C:nucleus"/>
    <property type="evidence" value="ECO:0007669"/>
    <property type="project" value="UniProtKB-SubCell"/>
</dbReference>
<dbReference type="GO" id="GO:0008270">
    <property type="term" value="F:zinc ion binding"/>
    <property type="evidence" value="ECO:0007669"/>
    <property type="project" value="InterPro"/>
</dbReference>
<dbReference type="CDD" id="cd00067">
    <property type="entry name" value="GAL4"/>
    <property type="match status" value="1"/>
</dbReference>
<dbReference type="PROSITE" id="PS00463">
    <property type="entry name" value="ZN2_CY6_FUNGAL_1"/>
    <property type="match status" value="1"/>
</dbReference>
<dbReference type="SMART" id="SM00066">
    <property type="entry name" value="GAL4"/>
    <property type="match status" value="1"/>
</dbReference>
<evidence type="ECO:0000256" key="1">
    <source>
        <dbReference type="ARBA" id="ARBA00004123"/>
    </source>
</evidence>
<dbReference type="InterPro" id="IPR036864">
    <property type="entry name" value="Zn2-C6_fun-type_DNA-bd_sf"/>
</dbReference>
<dbReference type="Pfam" id="PF00172">
    <property type="entry name" value="Zn_clus"/>
    <property type="match status" value="1"/>
</dbReference>
<dbReference type="InParanoid" id="A0A317XJJ4"/>
<feature type="region of interest" description="Disordered" evidence="3">
    <location>
        <begin position="50"/>
        <end position="98"/>
    </location>
</feature>
<dbReference type="EMBL" id="KZ819198">
    <property type="protein sequence ID" value="PWY98486.1"/>
    <property type="molecule type" value="Genomic_DNA"/>
</dbReference>
<evidence type="ECO:0000313" key="5">
    <source>
        <dbReference type="EMBL" id="PWY98486.1"/>
    </source>
</evidence>
<feature type="compositionally biased region" description="Low complexity" evidence="3">
    <location>
        <begin position="692"/>
        <end position="703"/>
    </location>
</feature>
<proteinExistence type="predicted"/>
<dbReference type="Proteomes" id="UP000246740">
    <property type="component" value="Unassembled WGS sequence"/>
</dbReference>
<organism evidence="5 6">
    <name type="scientific">Testicularia cyperi</name>
    <dbReference type="NCBI Taxonomy" id="1882483"/>
    <lineage>
        <taxon>Eukaryota</taxon>
        <taxon>Fungi</taxon>
        <taxon>Dikarya</taxon>
        <taxon>Basidiomycota</taxon>
        <taxon>Ustilaginomycotina</taxon>
        <taxon>Ustilaginomycetes</taxon>
        <taxon>Ustilaginales</taxon>
        <taxon>Anthracoideaceae</taxon>
        <taxon>Testicularia</taxon>
    </lineage>
</organism>
<dbReference type="AlphaFoldDB" id="A0A317XJJ4"/>
<dbReference type="OrthoDB" id="6486656at2759"/>
<evidence type="ECO:0000259" key="4">
    <source>
        <dbReference type="PROSITE" id="PS50048"/>
    </source>
</evidence>
<name>A0A317XJJ4_9BASI</name>
<feature type="region of interest" description="Disordered" evidence="3">
    <location>
        <begin position="685"/>
        <end position="704"/>
    </location>
</feature>
<feature type="domain" description="Zn(2)-C6 fungal-type" evidence="4">
    <location>
        <begin position="10"/>
        <end position="46"/>
    </location>
</feature>
<evidence type="ECO:0000256" key="3">
    <source>
        <dbReference type="SAM" id="MobiDB-lite"/>
    </source>
</evidence>
<comment type="subcellular location">
    <subcellularLocation>
        <location evidence="1">Nucleus</location>
    </subcellularLocation>
</comment>
<evidence type="ECO:0000313" key="6">
    <source>
        <dbReference type="Proteomes" id="UP000246740"/>
    </source>
</evidence>
<gene>
    <name evidence="5" type="ORF">BCV70DRAFT_193202</name>
</gene>
<dbReference type="PANTHER" id="PTHR31001">
    <property type="entry name" value="UNCHARACTERIZED TRANSCRIPTIONAL REGULATORY PROTEIN"/>
    <property type="match status" value="1"/>
</dbReference>
<dbReference type="InterPro" id="IPR050613">
    <property type="entry name" value="Sec_Metabolite_Reg"/>
</dbReference>
<dbReference type="PANTHER" id="PTHR31001:SF88">
    <property type="entry name" value="TRANSCRIPTION FACTOR PDR3"/>
    <property type="match status" value="1"/>
</dbReference>
<feature type="compositionally biased region" description="Low complexity" evidence="3">
    <location>
        <begin position="70"/>
        <end position="91"/>
    </location>
</feature>
<dbReference type="SUPFAM" id="SSF57701">
    <property type="entry name" value="Zn2/Cys6 DNA-binding domain"/>
    <property type="match status" value="1"/>
</dbReference>
<dbReference type="PROSITE" id="PS50048">
    <property type="entry name" value="ZN2_CY6_FUNGAL_2"/>
    <property type="match status" value="1"/>
</dbReference>
<accession>A0A317XJJ4</accession>
<sequence length="718" mass="78504">MGKRGTPRASCDPCRRKKVKCDKDQRNAEGMSLCSFCSARGFECIITEENGSAPTRPSKRMSPPTSTSAGVPTPSSTSSLSGGLAAPGSVSNAKPTSIEDASNGIDPYLFFPDQNLPEPDVMGVQGLTRTLLDEAVMQHFRRTHYCNPSIMPRHFFQRYRPYLQKLDGQGPSSPSDVAFPSPEILILSVACVGISQLRYLPQRFDLQKRIFMRLKHLVERADTADPSVALDIIEAILIASDTGPRDKNVQDFKRHSKNPLSLHPLGHEMMSRLVLHHGFNRSESDAMLKAQRAPFRTPENQAVWEMNAERIPLIVSIAATNDVLRSFGSFQRHVILDEDIDSDPMTCAPLGPIGSMWAQQLFMMASILRNHNIKICSAKSRRLGIPPTEIMALLDQLLNLERQLPDPVRWKIFNDSNTSTSTQLIEPEGVAEDFTSIIVRRASLHNFLWGQIVAFHGLVMAHGIRKPEGPQADYSLYLQARQKLDEAFLVAVDKIVESSSQLASLDLMDYSIIAFRNFPKATADYLLDMAKLAHKAGLTELTADLLSKAGRMLYAIGACSSHSETVRESAELRRTLGKLYDTFDMIPGLGAMDEAKLHEERCCFSMALESDAAVRPIFAHRASAILGDEVMSGLSSLGTATTWSTPSTAATSATAATIDPVGYATSLADLMAAYPLVSTGTGRPLPHVLQKSTPGSTSSQSSPFDLNAFLEAPIGPGS</sequence>